<keyword evidence="4" id="KW-0158">Chromosome</keyword>
<evidence type="ECO:0000313" key="13">
    <source>
        <dbReference type="Proteomes" id="UP001283361"/>
    </source>
</evidence>
<dbReference type="PANTHER" id="PTHR16040">
    <property type="entry name" value="AUSTRALIN, ISOFORM A-RELATED"/>
    <property type="match status" value="1"/>
</dbReference>
<keyword evidence="7" id="KW-0539">Nucleus</keyword>
<dbReference type="InterPro" id="IPR046466">
    <property type="entry name" value="Borealin_C"/>
</dbReference>
<evidence type="ECO:0000256" key="5">
    <source>
        <dbReference type="ARBA" id="ARBA00022618"/>
    </source>
</evidence>
<evidence type="ECO:0000256" key="4">
    <source>
        <dbReference type="ARBA" id="ARBA00022454"/>
    </source>
</evidence>
<comment type="caution">
    <text evidence="12">The sequence shown here is derived from an EMBL/GenBank/DDBJ whole genome shotgun (WGS) entry which is preliminary data.</text>
</comment>
<feature type="compositionally biased region" description="Basic and acidic residues" evidence="10">
    <location>
        <begin position="137"/>
        <end position="148"/>
    </location>
</feature>
<keyword evidence="5" id="KW-0132">Cell division</keyword>
<protein>
    <recommendedName>
        <fullName evidence="11">Borealin C-terminal domain-containing protein</fullName>
    </recommendedName>
</protein>
<name>A0AAE1B5I8_9GAST</name>
<keyword evidence="6" id="KW-0498">Mitosis</keyword>
<evidence type="ECO:0000256" key="7">
    <source>
        <dbReference type="ARBA" id="ARBA00023242"/>
    </source>
</evidence>
<organism evidence="12 13">
    <name type="scientific">Elysia crispata</name>
    <name type="common">lettuce slug</name>
    <dbReference type="NCBI Taxonomy" id="231223"/>
    <lineage>
        <taxon>Eukaryota</taxon>
        <taxon>Metazoa</taxon>
        <taxon>Spiralia</taxon>
        <taxon>Lophotrochozoa</taxon>
        <taxon>Mollusca</taxon>
        <taxon>Gastropoda</taxon>
        <taxon>Heterobranchia</taxon>
        <taxon>Euthyneura</taxon>
        <taxon>Panpulmonata</taxon>
        <taxon>Sacoglossa</taxon>
        <taxon>Placobranchoidea</taxon>
        <taxon>Plakobranchidae</taxon>
        <taxon>Elysia</taxon>
    </lineage>
</organism>
<feature type="compositionally biased region" description="Polar residues" evidence="10">
    <location>
        <begin position="161"/>
        <end position="178"/>
    </location>
</feature>
<evidence type="ECO:0000256" key="2">
    <source>
        <dbReference type="ARBA" id="ARBA00004584"/>
    </source>
</evidence>
<proteinExistence type="inferred from homology"/>
<evidence type="ECO:0000256" key="3">
    <source>
        <dbReference type="ARBA" id="ARBA00009914"/>
    </source>
</evidence>
<dbReference type="GO" id="GO:0005634">
    <property type="term" value="C:nucleus"/>
    <property type="evidence" value="ECO:0007669"/>
    <property type="project" value="UniProtKB-SubCell"/>
</dbReference>
<evidence type="ECO:0000256" key="6">
    <source>
        <dbReference type="ARBA" id="ARBA00022776"/>
    </source>
</evidence>
<dbReference type="Gene3D" id="6.10.250.1900">
    <property type="match status" value="1"/>
</dbReference>
<evidence type="ECO:0000256" key="9">
    <source>
        <dbReference type="ARBA" id="ARBA00023328"/>
    </source>
</evidence>
<evidence type="ECO:0000256" key="8">
    <source>
        <dbReference type="ARBA" id="ARBA00023306"/>
    </source>
</evidence>
<accession>A0AAE1B5I8</accession>
<dbReference type="EMBL" id="JAWDGP010000552">
    <property type="protein sequence ID" value="KAK3799585.1"/>
    <property type="molecule type" value="Genomic_DNA"/>
</dbReference>
<dbReference type="GO" id="GO:0000775">
    <property type="term" value="C:chromosome, centromeric region"/>
    <property type="evidence" value="ECO:0007669"/>
    <property type="project" value="UniProtKB-SubCell"/>
</dbReference>
<evidence type="ECO:0000259" key="11">
    <source>
        <dbReference type="Pfam" id="PF10512"/>
    </source>
</evidence>
<gene>
    <name evidence="12" type="ORF">RRG08_053213</name>
</gene>
<feature type="domain" description="Borealin C-terminal" evidence="11">
    <location>
        <begin position="177"/>
        <end position="239"/>
    </location>
</feature>
<comment type="subcellular location">
    <subcellularLocation>
        <location evidence="2">Chromosome</location>
        <location evidence="2">Centromere</location>
    </subcellularLocation>
    <subcellularLocation>
        <location evidence="1">Nucleus</location>
    </subcellularLocation>
</comment>
<reference evidence="12" key="1">
    <citation type="journal article" date="2023" name="G3 (Bethesda)">
        <title>A reference genome for the long-term kleptoplast-retaining sea slug Elysia crispata morphotype clarki.</title>
        <authorList>
            <person name="Eastman K.E."/>
            <person name="Pendleton A.L."/>
            <person name="Shaikh M.A."/>
            <person name="Suttiyut T."/>
            <person name="Ogas R."/>
            <person name="Tomko P."/>
            <person name="Gavelis G."/>
            <person name="Widhalm J.R."/>
            <person name="Wisecaver J.H."/>
        </authorList>
    </citation>
    <scope>NUCLEOTIDE SEQUENCE</scope>
    <source>
        <strain evidence="12">ECLA1</strain>
    </source>
</reference>
<dbReference type="GO" id="GO:0000070">
    <property type="term" value="P:mitotic sister chromatid segregation"/>
    <property type="evidence" value="ECO:0007669"/>
    <property type="project" value="TreeGrafter"/>
</dbReference>
<dbReference type="PANTHER" id="PTHR16040:SF7">
    <property type="entry name" value="AUSTRALIN, ISOFORM A-RELATED"/>
    <property type="match status" value="1"/>
</dbReference>
<evidence type="ECO:0000256" key="1">
    <source>
        <dbReference type="ARBA" id="ARBA00004123"/>
    </source>
</evidence>
<dbReference type="GO" id="GO:0032133">
    <property type="term" value="C:chromosome passenger complex"/>
    <property type="evidence" value="ECO:0007669"/>
    <property type="project" value="TreeGrafter"/>
</dbReference>
<dbReference type="Pfam" id="PF10512">
    <property type="entry name" value="Borealin"/>
    <property type="match status" value="1"/>
</dbReference>
<keyword evidence="9" id="KW-0137">Centromere</keyword>
<dbReference type="Proteomes" id="UP001283361">
    <property type="component" value="Unassembled WGS sequence"/>
</dbReference>
<evidence type="ECO:0000313" key="12">
    <source>
        <dbReference type="EMBL" id="KAK3799585.1"/>
    </source>
</evidence>
<keyword evidence="13" id="KW-1185">Reference proteome</keyword>
<dbReference type="InterPro" id="IPR018867">
    <property type="entry name" value="Cell_div_borealin"/>
</dbReference>
<dbReference type="GO" id="GO:0051233">
    <property type="term" value="C:spindle midzone"/>
    <property type="evidence" value="ECO:0007669"/>
    <property type="project" value="TreeGrafter"/>
</dbReference>
<feature type="region of interest" description="Disordered" evidence="10">
    <location>
        <begin position="131"/>
        <end position="212"/>
    </location>
</feature>
<dbReference type="GO" id="GO:0051301">
    <property type="term" value="P:cell division"/>
    <property type="evidence" value="ECO:0007669"/>
    <property type="project" value="UniProtKB-KW"/>
</dbReference>
<keyword evidence="8" id="KW-0131">Cell cycle</keyword>
<evidence type="ECO:0000256" key="10">
    <source>
        <dbReference type="SAM" id="MobiDB-lite"/>
    </source>
</evidence>
<dbReference type="AlphaFoldDB" id="A0AAE1B5I8"/>
<sequence>MPRRKTARTKAPSPKFEVPGLTVTKEMSKKETEEQLEIYLKDFHFKVKNTLRTFSIEAARVKLRIKNLWEMQLHQIPSNLWDMTLEDFAAAGGTVESVLKHTEGGKVDIYMRIKKRFGNVPTPNDAYLSSIEEESSDEHTRQLEETTITRKNTRPKRTPGPKTQSTVMGPPVRQSSRASKSKYATPAAGQTRGGWGATPAVTPKFDPRLPITPDNIREMKPGERLMSIAGSPVKVDDVKGKTVIGAATNVDVGEVAGHLSNIYGVDLTPGRLERVLRVGGLIK</sequence>
<comment type="similarity">
    <text evidence="3">Belongs to the borealin family.</text>
</comment>